<sequence>MEWRPSQATRETFDSDNPFRWRLGSQAQPFRVPEPEKKDPSSCQKSTYLNVKSWLYWSDSRVELEDPLHVSVGEWERDGQPNVESDSADSQFDRRSCSLKRCRVLYARFQRAPEVWWRLFEPVSECALNLRDPTSNHRESLCKGHTAQITNASSDYSMNSMSLTDSNGQVNDWPNGRWYMTFPLHEIRSQATVTDSLLRARVY</sequence>
<dbReference type="AlphaFoldDB" id="A0A5C3EI75"/>
<proteinExistence type="predicted"/>
<dbReference type="EMBL" id="OOIN01000032">
    <property type="protein sequence ID" value="SPO30278.1"/>
    <property type="molecule type" value="Genomic_DNA"/>
</dbReference>
<keyword evidence="3" id="KW-1185">Reference proteome</keyword>
<evidence type="ECO:0000313" key="2">
    <source>
        <dbReference type="EMBL" id="SPO30278.1"/>
    </source>
</evidence>
<evidence type="ECO:0000313" key="3">
    <source>
        <dbReference type="Proteomes" id="UP000324022"/>
    </source>
</evidence>
<name>A0A5C3EI75_9BASI</name>
<evidence type="ECO:0000256" key="1">
    <source>
        <dbReference type="SAM" id="MobiDB-lite"/>
    </source>
</evidence>
<feature type="region of interest" description="Disordered" evidence="1">
    <location>
        <begin position="1"/>
        <end position="21"/>
    </location>
</feature>
<feature type="compositionally biased region" description="Polar residues" evidence="1">
    <location>
        <begin position="1"/>
        <end position="10"/>
    </location>
</feature>
<dbReference type="Proteomes" id="UP000324022">
    <property type="component" value="Unassembled WGS sequence"/>
</dbReference>
<reference evidence="2 3" key="1">
    <citation type="submission" date="2018-03" db="EMBL/GenBank/DDBJ databases">
        <authorList>
            <person name="Guldener U."/>
        </authorList>
    </citation>
    <scope>NUCLEOTIDE SEQUENCE [LARGE SCALE GENOMIC DNA]</scope>
    <source>
        <strain evidence="2 3">NBRC100155</strain>
    </source>
</reference>
<protein>
    <submittedName>
        <fullName evidence="2">Uncharacterized protein</fullName>
    </submittedName>
</protein>
<accession>A0A5C3EI75</accession>
<organism evidence="2 3">
    <name type="scientific">Ustilago trichophora</name>
    <dbReference type="NCBI Taxonomy" id="86804"/>
    <lineage>
        <taxon>Eukaryota</taxon>
        <taxon>Fungi</taxon>
        <taxon>Dikarya</taxon>
        <taxon>Basidiomycota</taxon>
        <taxon>Ustilaginomycotina</taxon>
        <taxon>Ustilaginomycetes</taxon>
        <taxon>Ustilaginales</taxon>
        <taxon>Ustilaginaceae</taxon>
        <taxon>Ustilago</taxon>
    </lineage>
</organism>
<gene>
    <name evidence="2" type="ORF">UTRI_05742</name>
</gene>